<feature type="region of interest" description="Disordered" evidence="1">
    <location>
        <begin position="437"/>
        <end position="538"/>
    </location>
</feature>
<gene>
    <name evidence="4" type="ORF">BS50DRAFT_664514</name>
</gene>
<keyword evidence="2" id="KW-0812">Transmembrane</keyword>
<feature type="region of interest" description="Disordered" evidence="1">
    <location>
        <begin position="368"/>
        <end position="388"/>
    </location>
</feature>
<evidence type="ECO:0000313" key="4">
    <source>
        <dbReference type="EMBL" id="PSN69497.1"/>
    </source>
</evidence>
<proteinExistence type="predicted"/>
<feature type="compositionally biased region" description="Low complexity" evidence="1">
    <location>
        <begin position="337"/>
        <end position="349"/>
    </location>
</feature>
<keyword evidence="2" id="KW-0472">Membrane</keyword>
<feature type="region of interest" description="Disordered" evidence="1">
    <location>
        <begin position="327"/>
        <end position="354"/>
    </location>
</feature>
<accession>A0A2T2NVN5</accession>
<dbReference type="OrthoDB" id="3755781at2759"/>
<feature type="compositionally biased region" description="Basic and acidic residues" evidence="1">
    <location>
        <begin position="437"/>
        <end position="461"/>
    </location>
</feature>
<feature type="transmembrane region" description="Helical" evidence="2">
    <location>
        <begin position="558"/>
        <end position="580"/>
    </location>
</feature>
<name>A0A2T2NVN5_CORCC</name>
<dbReference type="AlphaFoldDB" id="A0A2T2NVN5"/>
<dbReference type="Proteomes" id="UP000240883">
    <property type="component" value="Unassembled WGS sequence"/>
</dbReference>
<feature type="compositionally biased region" description="Pro residues" evidence="1">
    <location>
        <begin position="95"/>
        <end position="114"/>
    </location>
</feature>
<feature type="chain" id="PRO_5015625279" evidence="3">
    <location>
        <begin position="27"/>
        <end position="637"/>
    </location>
</feature>
<keyword evidence="5" id="KW-1185">Reference proteome</keyword>
<keyword evidence="3" id="KW-0732">Signal</keyword>
<feature type="compositionally biased region" description="Pro residues" evidence="1">
    <location>
        <begin position="476"/>
        <end position="487"/>
    </location>
</feature>
<evidence type="ECO:0000256" key="2">
    <source>
        <dbReference type="SAM" id="Phobius"/>
    </source>
</evidence>
<feature type="compositionally biased region" description="Pro residues" evidence="1">
    <location>
        <begin position="506"/>
        <end position="515"/>
    </location>
</feature>
<feature type="compositionally biased region" description="Polar residues" evidence="1">
    <location>
        <begin position="63"/>
        <end position="74"/>
    </location>
</feature>
<feature type="compositionally biased region" description="Basic and acidic residues" evidence="1">
    <location>
        <begin position="259"/>
        <end position="276"/>
    </location>
</feature>
<feature type="region of interest" description="Disordered" evidence="1">
    <location>
        <begin position="254"/>
        <end position="287"/>
    </location>
</feature>
<feature type="compositionally biased region" description="Low complexity" evidence="1">
    <location>
        <begin position="125"/>
        <end position="137"/>
    </location>
</feature>
<feature type="signal peptide" evidence="3">
    <location>
        <begin position="1"/>
        <end position="26"/>
    </location>
</feature>
<feature type="region of interest" description="Disordered" evidence="1">
    <location>
        <begin position="94"/>
        <end position="158"/>
    </location>
</feature>
<dbReference type="EMBL" id="KZ678133">
    <property type="protein sequence ID" value="PSN69497.1"/>
    <property type="molecule type" value="Genomic_DNA"/>
</dbReference>
<feature type="region of interest" description="Disordered" evidence="1">
    <location>
        <begin position="52"/>
        <end position="78"/>
    </location>
</feature>
<evidence type="ECO:0000256" key="3">
    <source>
        <dbReference type="SAM" id="SignalP"/>
    </source>
</evidence>
<protein>
    <submittedName>
        <fullName evidence="4">Uncharacterized protein</fullName>
    </submittedName>
</protein>
<reference evidence="4 5" key="1">
    <citation type="journal article" date="2018" name="Front. Microbiol.">
        <title>Genome-Wide Analysis of Corynespora cassiicola Leaf Fall Disease Putative Effectors.</title>
        <authorList>
            <person name="Lopez D."/>
            <person name="Ribeiro S."/>
            <person name="Label P."/>
            <person name="Fumanal B."/>
            <person name="Venisse J.S."/>
            <person name="Kohler A."/>
            <person name="de Oliveira R.R."/>
            <person name="Labutti K."/>
            <person name="Lipzen A."/>
            <person name="Lail K."/>
            <person name="Bauer D."/>
            <person name="Ohm R.A."/>
            <person name="Barry K.W."/>
            <person name="Spatafora J."/>
            <person name="Grigoriev I.V."/>
            <person name="Martin F.M."/>
            <person name="Pujade-Renaud V."/>
        </authorList>
    </citation>
    <scope>NUCLEOTIDE SEQUENCE [LARGE SCALE GENOMIC DNA]</scope>
    <source>
        <strain evidence="4 5">Philippines</strain>
    </source>
</reference>
<evidence type="ECO:0000256" key="1">
    <source>
        <dbReference type="SAM" id="MobiDB-lite"/>
    </source>
</evidence>
<organism evidence="4 5">
    <name type="scientific">Corynespora cassiicola Philippines</name>
    <dbReference type="NCBI Taxonomy" id="1448308"/>
    <lineage>
        <taxon>Eukaryota</taxon>
        <taxon>Fungi</taxon>
        <taxon>Dikarya</taxon>
        <taxon>Ascomycota</taxon>
        <taxon>Pezizomycotina</taxon>
        <taxon>Dothideomycetes</taxon>
        <taxon>Pleosporomycetidae</taxon>
        <taxon>Pleosporales</taxon>
        <taxon>Corynesporascaceae</taxon>
        <taxon>Corynespora</taxon>
    </lineage>
</organism>
<keyword evidence="2" id="KW-1133">Transmembrane helix</keyword>
<evidence type="ECO:0000313" key="5">
    <source>
        <dbReference type="Proteomes" id="UP000240883"/>
    </source>
</evidence>
<sequence length="637" mass="68643">MSLFFRLRLVLPISSIIFTFLMQPRCIPTTLQQPERLFFSCSIKDGKTYHDRAGASFKPPHDNANNSLGLSPSSMEPFPAFHAKRKRHAMLFRRPSPPQASSPCPTPDPNPPNITPRTYHSHRNAPSSSLDAALAPAHTTPRSRKTSHTTILTDSGAAQPAFESDAFAIHMPTTREPILEPAHRTRQILPSPSPPPLPSPGPELGLGLGLASAQAEAYRTYARKAAAVRVQDRELGVRVPSRIVGYDYACSGAVVGGHGGREQEQEREREREREKAPAGSFPASPVLSPRKVVPRVELKAPVSPASMSRGVDGAANIAILRRPLGARSVSPRGDAGTGAAATPPTGTPTKTRMRVRSRVPVVPPATVVRATTPRGSPPGTPSSTAGAAGGSFWGGYSARSPVGSRSGSPEKGVGSLGAVFGYTAEGVVGIEAAVRNKDKEKEKEAQNYKHKPKEKEKDRSTRWAWFRAPGGKPVKQPLPPPPTPSPRPPKKRFPAIYESPFTSLPPATPLPPRTPSPRKLHRNSPPPPPVSTPQAQAQTRRGLSQLSALFCTLFKIAAVLYLLVAVYFLVQAVVGVVWALGAPFRVLGSVGRVVWTGGTMVAGVLGRAGAGAVDKVGWRLAWRWRVWAWAWKWTWPW</sequence>